<dbReference type="FunFam" id="3.30.565.10:FF:000006">
    <property type="entry name" value="Sensor histidine kinase WalK"/>
    <property type="match status" value="1"/>
</dbReference>
<dbReference type="GO" id="GO:0004721">
    <property type="term" value="F:phosphoprotein phosphatase activity"/>
    <property type="evidence" value="ECO:0007669"/>
    <property type="project" value="TreeGrafter"/>
</dbReference>
<evidence type="ECO:0000256" key="8">
    <source>
        <dbReference type="ARBA" id="ARBA00023012"/>
    </source>
</evidence>
<dbReference type="CDD" id="cd00082">
    <property type="entry name" value="HisKA"/>
    <property type="match status" value="1"/>
</dbReference>
<keyword evidence="8" id="KW-0902">Two-component regulatory system</keyword>
<keyword evidence="7 12" id="KW-0418">Kinase</keyword>
<dbReference type="SMART" id="SM00388">
    <property type="entry name" value="HisKA"/>
    <property type="match status" value="1"/>
</dbReference>
<dbReference type="Pfam" id="PF00512">
    <property type="entry name" value="HisKA"/>
    <property type="match status" value="1"/>
</dbReference>
<name>A0A2Y8ZV80_9MICO</name>
<dbReference type="InterPro" id="IPR003661">
    <property type="entry name" value="HisK_dim/P_dom"/>
</dbReference>
<dbReference type="EC" id="2.7.13.3" evidence="4"/>
<reference evidence="13" key="1">
    <citation type="submission" date="2016-10" db="EMBL/GenBank/DDBJ databases">
        <authorList>
            <person name="Varghese N."/>
            <person name="Submissions S."/>
        </authorList>
    </citation>
    <scope>NUCLEOTIDE SEQUENCE [LARGE SCALE GENOMIC DNA]</scope>
    <source>
        <strain evidence="13">DSM 22951</strain>
    </source>
</reference>
<dbReference type="FunFam" id="1.10.287.130:FF:000001">
    <property type="entry name" value="Two-component sensor histidine kinase"/>
    <property type="match status" value="1"/>
</dbReference>
<accession>A0A2Y8ZV80</accession>
<dbReference type="Gene3D" id="1.10.287.130">
    <property type="match status" value="1"/>
</dbReference>
<evidence type="ECO:0000313" key="12">
    <source>
        <dbReference type="EMBL" id="SSA35406.1"/>
    </source>
</evidence>
<dbReference type="PRINTS" id="PR00344">
    <property type="entry name" value="BCTRLSENSOR"/>
</dbReference>
<gene>
    <name evidence="12" type="ORF">SAMN04489750_2761</name>
</gene>
<evidence type="ECO:0000256" key="10">
    <source>
        <dbReference type="ARBA" id="ARBA00039401"/>
    </source>
</evidence>
<evidence type="ECO:0000256" key="3">
    <source>
        <dbReference type="ARBA" id="ARBA00004236"/>
    </source>
</evidence>
<dbReference type="GO" id="GO:0016036">
    <property type="term" value="P:cellular response to phosphate starvation"/>
    <property type="evidence" value="ECO:0007669"/>
    <property type="project" value="TreeGrafter"/>
</dbReference>
<dbReference type="Gene3D" id="3.30.565.10">
    <property type="entry name" value="Histidine kinase-like ATPase, C-terminal domain"/>
    <property type="match status" value="1"/>
</dbReference>
<keyword evidence="13" id="KW-1185">Reference proteome</keyword>
<organism evidence="12 13">
    <name type="scientific">Branchiibius hedensis</name>
    <dbReference type="NCBI Taxonomy" id="672460"/>
    <lineage>
        <taxon>Bacteria</taxon>
        <taxon>Bacillati</taxon>
        <taxon>Actinomycetota</taxon>
        <taxon>Actinomycetes</taxon>
        <taxon>Micrococcales</taxon>
        <taxon>Dermacoccaceae</taxon>
        <taxon>Branchiibius</taxon>
    </lineage>
</organism>
<comment type="cofactor">
    <cofactor evidence="2">
        <name>a divalent metal cation</name>
        <dbReference type="ChEBI" id="CHEBI:60240"/>
    </cofactor>
</comment>
<comment type="subcellular location">
    <subcellularLocation>
        <location evidence="3">Cell membrane</location>
    </subcellularLocation>
</comment>
<evidence type="ECO:0000313" key="13">
    <source>
        <dbReference type="Proteomes" id="UP000250028"/>
    </source>
</evidence>
<dbReference type="InterPro" id="IPR003594">
    <property type="entry name" value="HATPase_dom"/>
</dbReference>
<dbReference type="Proteomes" id="UP000250028">
    <property type="component" value="Unassembled WGS sequence"/>
</dbReference>
<dbReference type="EMBL" id="UESZ01000001">
    <property type="protein sequence ID" value="SSA35406.1"/>
    <property type="molecule type" value="Genomic_DNA"/>
</dbReference>
<sequence>MRTLSDVELVLVAIGFLAVGGVLGALLFRPRQPQAVPERAGEDVDEVLPSASEDVLAVLPGVYVIVDSSDAVRRSSANASALGLIRSGELTHPALRELVRTVRREQGIRDLDLDVPRGPFGNERLSIGVRAGALDRGFVLLLIEDRTQSRRVEETRRDFLVNVSHELKTPVAGMTLLSEAIDEARDDPEAVHRFSERMRSESVRLSRLVQEIIELSRLQVSENLEQPVLVDVESCVRDALDHLRMVAQDREITVAFTSSGERPTVYGDQHLLTTAVRNLVENAINYSDPGTRVTVTLQADADLVSILVKDQGSGIPAVELDRIFERFYRVDAARSRRTGGTGLGLAIVKHICANHGGEVSVWSEEGQGSTFTIRLPAAHAPEEAQPHQNPQEATA</sequence>
<dbReference type="GO" id="GO:0005886">
    <property type="term" value="C:plasma membrane"/>
    <property type="evidence" value="ECO:0007669"/>
    <property type="project" value="UniProtKB-SubCell"/>
</dbReference>
<dbReference type="GO" id="GO:0005509">
    <property type="term" value="F:calcium ion binding"/>
    <property type="evidence" value="ECO:0007669"/>
    <property type="project" value="UniProtKB-ARBA"/>
</dbReference>
<evidence type="ECO:0000256" key="4">
    <source>
        <dbReference type="ARBA" id="ARBA00012438"/>
    </source>
</evidence>
<dbReference type="PANTHER" id="PTHR45453">
    <property type="entry name" value="PHOSPHATE REGULON SENSOR PROTEIN PHOR"/>
    <property type="match status" value="1"/>
</dbReference>
<evidence type="ECO:0000256" key="2">
    <source>
        <dbReference type="ARBA" id="ARBA00001968"/>
    </source>
</evidence>
<proteinExistence type="predicted"/>
<feature type="domain" description="Histidine kinase" evidence="11">
    <location>
        <begin position="162"/>
        <end position="379"/>
    </location>
</feature>
<dbReference type="SMART" id="SM00387">
    <property type="entry name" value="HATPase_c"/>
    <property type="match status" value="1"/>
</dbReference>
<dbReference type="Pfam" id="PF02518">
    <property type="entry name" value="HATPase_c"/>
    <property type="match status" value="1"/>
</dbReference>
<dbReference type="SUPFAM" id="SSF55874">
    <property type="entry name" value="ATPase domain of HSP90 chaperone/DNA topoisomerase II/histidine kinase"/>
    <property type="match status" value="1"/>
</dbReference>
<keyword evidence="5" id="KW-0597">Phosphoprotein</keyword>
<dbReference type="AlphaFoldDB" id="A0A2Y8ZV80"/>
<keyword evidence="9" id="KW-0472">Membrane</keyword>
<protein>
    <recommendedName>
        <fullName evidence="10">Sensor-like histidine kinase SenX3</fullName>
        <ecNumber evidence="4">2.7.13.3</ecNumber>
    </recommendedName>
</protein>
<keyword evidence="6" id="KW-0808">Transferase</keyword>
<dbReference type="SUPFAM" id="SSF47384">
    <property type="entry name" value="Homodimeric domain of signal transducing histidine kinase"/>
    <property type="match status" value="1"/>
</dbReference>
<evidence type="ECO:0000259" key="11">
    <source>
        <dbReference type="PROSITE" id="PS50109"/>
    </source>
</evidence>
<dbReference type="CDD" id="cd00075">
    <property type="entry name" value="HATPase"/>
    <property type="match status" value="1"/>
</dbReference>
<dbReference type="GO" id="GO:0000155">
    <property type="term" value="F:phosphorelay sensor kinase activity"/>
    <property type="evidence" value="ECO:0007669"/>
    <property type="project" value="InterPro"/>
</dbReference>
<evidence type="ECO:0000256" key="5">
    <source>
        <dbReference type="ARBA" id="ARBA00022553"/>
    </source>
</evidence>
<evidence type="ECO:0000256" key="1">
    <source>
        <dbReference type="ARBA" id="ARBA00000085"/>
    </source>
</evidence>
<comment type="catalytic activity">
    <reaction evidence="1">
        <text>ATP + protein L-histidine = ADP + protein N-phospho-L-histidine.</text>
        <dbReference type="EC" id="2.7.13.3"/>
    </reaction>
</comment>
<dbReference type="InterPro" id="IPR036097">
    <property type="entry name" value="HisK_dim/P_sf"/>
</dbReference>
<dbReference type="PANTHER" id="PTHR45453:SF1">
    <property type="entry name" value="PHOSPHATE REGULON SENSOR PROTEIN PHOR"/>
    <property type="match status" value="1"/>
</dbReference>
<evidence type="ECO:0000256" key="7">
    <source>
        <dbReference type="ARBA" id="ARBA00022777"/>
    </source>
</evidence>
<dbReference type="InterPro" id="IPR005467">
    <property type="entry name" value="His_kinase_dom"/>
</dbReference>
<evidence type="ECO:0000256" key="6">
    <source>
        <dbReference type="ARBA" id="ARBA00022679"/>
    </source>
</evidence>
<evidence type="ECO:0000256" key="9">
    <source>
        <dbReference type="ARBA" id="ARBA00023136"/>
    </source>
</evidence>
<dbReference type="InterPro" id="IPR050351">
    <property type="entry name" value="BphY/WalK/GraS-like"/>
</dbReference>
<dbReference type="PROSITE" id="PS50109">
    <property type="entry name" value="HIS_KIN"/>
    <property type="match status" value="1"/>
</dbReference>
<dbReference type="InterPro" id="IPR004358">
    <property type="entry name" value="Sig_transdc_His_kin-like_C"/>
</dbReference>
<dbReference type="InterPro" id="IPR036890">
    <property type="entry name" value="HATPase_C_sf"/>
</dbReference>